<evidence type="ECO:0000313" key="2">
    <source>
        <dbReference type="Proteomes" id="UP000000600"/>
    </source>
</evidence>
<dbReference type="AlphaFoldDB" id="A0C3A8"/>
<gene>
    <name evidence="1" type="ORF">GSPATT00034754001</name>
</gene>
<sequence>MAERVIKPLDVMMMTQNTDIVIGQNMKFNLLTLGVCNKIIKSNTHKMTNAQANTLQLEICLTDWFISSVRHHEQFHAKNIVLQHILKTLLILFHLLEEDEKNDQI</sequence>
<reference evidence="1 2" key="1">
    <citation type="journal article" date="2006" name="Nature">
        <title>Global trends of whole-genome duplications revealed by the ciliate Paramecium tetraurelia.</title>
        <authorList>
            <consortium name="Genoscope"/>
            <person name="Aury J.-M."/>
            <person name="Jaillon O."/>
            <person name="Duret L."/>
            <person name="Noel B."/>
            <person name="Jubin C."/>
            <person name="Porcel B.M."/>
            <person name="Segurens B."/>
            <person name="Daubin V."/>
            <person name="Anthouard V."/>
            <person name="Aiach N."/>
            <person name="Arnaiz O."/>
            <person name="Billaut A."/>
            <person name="Beisson J."/>
            <person name="Blanc I."/>
            <person name="Bouhouche K."/>
            <person name="Camara F."/>
            <person name="Duharcourt S."/>
            <person name="Guigo R."/>
            <person name="Gogendeau D."/>
            <person name="Katinka M."/>
            <person name="Keller A.-M."/>
            <person name="Kissmehl R."/>
            <person name="Klotz C."/>
            <person name="Koll F."/>
            <person name="Le Moue A."/>
            <person name="Lepere C."/>
            <person name="Malinsky S."/>
            <person name="Nowacki M."/>
            <person name="Nowak J.K."/>
            <person name="Plattner H."/>
            <person name="Poulain J."/>
            <person name="Ruiz F."/>
            <person name="Serrano V."/>
            <person name="Zagulski M."/>
            <person name="Dessen P."/>
            <person name="Betermier M."/>
            <person name="Weissenbach J."/>
            <person name="Scarpelli C."/>
            <person name="Schachter V."/>
            <person name="Sperling L."/>
            <person name="Meyer E."/>
            <person name="Cohen J."/>
            <person name="Wincker P."/>
        </authorList>
    </citation>
    <scope>NUCLEOTIDE SEQUENCE [LARGE SCALE GENOMIC DNA]</scope>
    <source>
        <strain evidence="1 2">Stock d4-2</strain>
    </source>
</reference>
<dbReference type="InParanoid" id="A0C3A8"/>
<name>A0C3A8_PARTE</name>
<proteinExistence type="predicted"/>
<dbReference type="GeneID" id="5018456"/>
<keyword evidence="2" id="KW-1185">Reference proteome</keyword>
<accession>A0C3A8</accession>
<dbReference type="RefSeq" id="XP_001432672.1">
    <property type="nucleotide sequence ID" value="XM_001432635.1"/>
</dbReference>
<protein>
    <submittedName>
        <fullName evidence="1">Uncharacterized protein</fullName>
    </submittedName>
</protein>
<dbReference type="EMBL" id="CT868038">
    <property type="protein sequence ID" value="CAK65275.1"/>
    <property type="molecule type" value="Genomic_DNA"/>
</dbReference>
<organism evidence="1 2">
    <name type="scientific">Paramecium tetraurelia</name>
    <dbReference type="NCBI Taxonomy" id="5888"/>
    <lineage>
        <taxon>Eukaryota</taxon>
        <taxon>Sar</taxon>
        <taxon>Alveolata</taxon>
        <taxon>Ciliophora</taxon>
        <taxon>Intramacronucleata</taxon>
        <taxon>Oligohymenophorea</taxon>
        <taxon>Peniculida</taxon>
        <taxon>Parameciidae</taxon>
        <taxon>Paramecium</taxon>
    </lineage>
</organism>
<dbReference type="KEGG" id="ptm:GSPATT00034754001"/>
<dbReference type="HOGENOM" id="CLU_2241813_0_0_1"/>
<evidence type="ECO:0000313" key="1">
    <source>
        <dbReference type="EMBL" id="CAK65275.1"/>
    </source>
</evidence>
<dbReference type="Proteomes" id="UP000000600">
    <property type="component" value="Unassembled WGS sequence"/>
</dbReference>